<protein>
    <submittedName>
        <fullName evidence="1">Uncharacterized protein</fullName>
    </submittedName>
</protein>
<organism evidence="1 2">
    <name type="scientific">Penicillium angulare</name>
    <dbReference type="NCBI Taxonomy" id="116970"/>
    <lineage>
        <taxon>Eukaryota</taxon>
        <taxon>Fungi</taxon>
        <taxon>Dikarya</taxon>
        <taxon>Ascomycota</taxon>
        <taxon>Pezizomycotina</taxon>
        <taxon>Eurotiomycetes</taxon>
        <taxon>Eurotiomycetidae</taxon>
        <taxon>Eurotiales</taxon>
        <taxon>Aspergillaceae</taxon>
        <taxon>Penicillium</taxon>
    </lineage>
</organism>
<reference evidence="1" key="1">
    <citation type="submission" date="2022-11" db="EMBL/GenBank/DDBJ databases">
        <authorList>
            <person name="Petersen C."/>
        </authorList>
    </citation>
    <scope>NUCLEOTIDE SEQUENCE</scope>
    <source>
        <strain evidence="1">IBT 30069</strain>
    </source>
</reference>
<dbReference type="EMBL" id="JAPQKH010000006">
    <property type="protein sequence ID" value="KAJ5093223.1"/>
    <property type="molecule type" value="Genomic_DNA"/>
</dbReference>
<dbReference type="Proteomes" id="UP001149165">
    <property type="component" value="Unassembled WGS sequence"/>
</dbReference>
<comment type="caution">
    <text evidence="1">The sequence shown here is derived from an EMBL/GenBank/DDBJ whole genome shotgun (WGS) entry which is preliminary data.</text>
</comment>
<reference evidence="1" key="2">
    <citation type="journal article" date="2023" name="IMA Fungus">
        <title>Comparative genomic study of the Penicillium genus elucidates a diverse pangenome and 15 lateral gene transfer events.</title>
        <authorList>
            <person name="Petersen C."/>
            <person name="Sorensen T."/>
            <person name="Nielsen M.R."/>
            <person name="Sondergaard T.E."/>
            <person name="Sorensen J.L."/>
            <person name="Fitzpatrick D.A."/>
            <person name="Frisvad J.C."/>
            <person name="Nielsen K.L."/>
        </authorList>
    </citation>
    <scope>NUCLEOTIDE SEQUENCE</scope>
    <source>
        <strain evidence="1">IBT 30069</strain>
    </source>
</reference>
<dbReference type="AlphaFoldDB" id="A0A9W9K4V5"/>
<sequence length="206" mass="23284">MTPNVNDIHNFLRSLTHRAKRGIAKALLNSDDTGSKKGSPSISPLDPYAKAHSCSHCQKIVFPGTPETIIVGTYSSIRESIREVEFIEETYNRLNLSRKNLNDAANAGCEFAKAILSSTNDNVAKRLQVDPGIGQFYTQADHYDSSKNRIFQYLEFLPLSNFGSSKIEGFDMEVDRCFVRTDDEYDYDMMESQRFMFTSAKGRLLI</sequence>
<accession>A0A9W9K4V5</accession>
<evidence type="ECO:0000313" key="1">
    <source>
        <dbReference type="EMBL" id="KAJ5093223.1"/>
    </source>
</evidence>
<evidence type="ECO:0000313" key="2">
    <source>
        <dbReference type="Proteomes" id="UP001149165"/>
    </source>
</evidence>
<gene>
    <name evidence="1" type="ORF">N7456_009084</name>
</gene>
<name>A0A9W9K4V5_9EURO</name>
<keyword evidence="2" id="KW-1185">Reference proteome</keyword>
<proteinExistence type="predicted"/>